<dbReference type="Proteomes" id="UP000824998">
    <property type="component" value="Unassembled WGS sequence"/>
</dbReference>
<reference evidence="1" key="1">
    <citation type="journal article" date="2021" name="IMA Fungus">
        <title>Genomic characterization of three marine fungi, including Emericellopsis atlantica sp. nov. with signatures of a generalist lifestyle and marine biomass degradation.</title>
        <authorList>
            <person name="Hagestad O.C."/>
            <person name="Hou L."/>
            <person name="Andersen J.H."/>
            <person name="Hansen E.H."/>
            <person name="Altermark B."/>
            <person name="Li C."/>
            <person name="Kuhnert E."/>
            <person name="Cox R.J."/>
            <person name="Crous P.W."/>
            <person name="Spatafora J.W."/>
            <person name="Lail K."/>
            <person name="Amirebrahimi M."/>
            <person name="Lipzen A."/>
            <person name="Pangilinan J."/>
            <person name="Andreopoulos W."/>
            <person name="Hayes R.D."/>
            <person name="Ng V."/>
            <person name="Grigoriev I.V."/>
            <person name="Jackson S.A."/>
            <person name="Sutton T.D.S."/>
            <person name="Dobson A.D.W."/>
            <person name="Rama T."/>
        </authorList>
    </citation>
    <scope>NUCLEOTIDE SEQUENCE</scope>
    <source>
        <strain evidence="1">TRa018bII</strain>
    </source>
</reference>
<comment type="caution">
    <text evidence="1">The sequence shown here is derived from an EMBL/GenBank/DDBJ whole genome shotgun (WGS) entry which is preliminary data.</text>
</comment>
<protein>
    <submittedName>
        <fullName evidence="1">Uncharacterized protein</fullName>
    </submittedName>
</protein>
<organism evidence="1 2">
    <name type="scientific">Amylocarpus encephaloides</name>
    <dbReference type="NCBI Taxonomy" id="45428"/>
    <lineage>
        <taxon>Eukaryota</taxon>
        <taxon>Fungi</taxon>
        <taxon>Dikarya</taxon>
        <taxon>Ascomycota</taxon>
        <taxon>Pezizomycotina</taxon>
        <taxon>Leotiomycetes</taxon>
        <taxon>Helotiales</taxon>
        <taxon>Helotiales incertae sedis</taxon>
        <taxon>Amylocarpus</taxon>
    </lineage>
</organism>
<sequence>MGALEAERYLDLEWFGIFLVLWLLRGRAMEYSVRTVVFVPKQTSTHNRILRSIFINSSRITNHKLTSPQGSSSPLDAWLVHRNDSILYSTSSPRAVNSVLRKCLAMEIRLPAIWFEECSPATWNRNIPSSFRSRSASAER</sequence>
<dbReference type="EMBL" id="MU251660">
    <property type="protein sequence ID" value="KAG9230585.1"/>
    <property type="molecule type" value="Genomic_DNA"/>
</dbReference>
<dbReference type="AlphaFoldDB" id="A0A9P7YCJ1"/>
<evidence type="ECO:0000313" key="1">
    <source>
        <dbReference type="EMBL" id="KAG9230585.1"/>
    </source>
</evidence>
<evidence type="ECO:0000313" key="2">
    <source>
        <dbReference type="Proteomes" id="UP000824998"/>
    </source>
</evidence>
<proteinExistence type="predicted"/>
<name>A0A9P7YCJ1_9HELO</name>
<keyword evidence="2" id="KW-1185">Reference proteome</keyword>
<gene>
    <name evidence="1" type="ORF">BJ875DRAFT_151052</name>
</gene>
<accession>A0A9P7YCJ1</accession>